<evidence type="ECO:0000259" key="1">
    <source>
        <dbReference type="PROSITE" id="PS50004"/>
    </source>
</evidence>
<sequence length="108" mass="12429">VISGQYLTQNVSSTTSVYIEVELLGIPIDCMSRKTKPSVKNSLNPIWQETFVFQLFFVELAFVRFHIYDAGSNHLMSQRVMPLKCLRPGYRHVRLRDITNVPLELATL</sequence>
<dbReference type="EMBL" id="CAJOAY010028038">
    <property type="protein sequence ID" value="CAF4403036.1"/>
    <property type="molecule type" value="Genomic_DNA"/>
</dbReference>
<dbReference type="PROSITE" id="PS50004">
    <property type="entry name" value="C2"/>
    <property type="match status" value="1"/>
</dbReference>
<dbReference type="GO" id="GO:0046488">
    <property type="term" value="P:phosphatidylinositol metabolic process"/>
    <property type="evidence" value="ECO:0007669"/>
    <property type="project" value="TreeGrafter"/>
</dbReference>
<dbReference type="InterPro" id="IPR035892">
    <property type="entry name" value="C2_domain_sf"/>
</dbReference>
<dbReference type="Gene3D" id="2.60.40.150">
    <property type="entry name" value="C2 domain"/>
    <property type="match status" value="1"/>
</dbReference>
<accession>A0A820PIN2</accession>
<evidence type="ECO:0000313" key="2">
    <source>
        <dbReference type="EMBL" id="CAF4403036.1"/>
    </source>
</evidence>
<dbReference type="PANTHER" id="PTHR10336">
    <property type="entry name" value="PHOSPHOINOSITIDE-SPECIFIC PHOSPHOLIPASE C FAMILY PROTEIN"/>
    <property type="match status" value="1"/>
</dbReference>
<organism evidence="2 3">
    <name type="scientific">Adineta steineri</name>
    <dbReference type="NCBI Taxonomy" id="433720"/>
    <lineage>
        <taxon>Eukaryota</taxon>
        <taxon>Metazoa</taxon>
        <taxon>Spiralia</taxon>
        <taxon>Gnathifera</taxon>
        <taxon>Rotifera</taxon>
        <taxon>Eurotatoria</taxon>
        <taxon>Bdelloidea</taxon>
        <taxon>Adinetida</taxon>
        <taxon>Adinetidae</taxon>
        <taxon>Adineta</taxon>
    </lineage>
</organism>
<dbReference type="GO" id="GO:0004435">
    <property type="term" value="F:phosphatidylinositol-4,5-bisphosphate phospholipase C activity"/>
    <property type="evidence" value="ECO:0007669"/>
    <property type="project" value="TreeGrafter"/>
</dbReference>
<feature type="domain" description="C2" evidence="1">
    <location>
        <begin position="1"/>
        <end position="103"/>
    </location>
</feature>
<reference evidence="2" key="1">
    <citation type="submission" date="2021-02" db="EMBL/GenBank/DDBJ databases">
        <authorList>
            <person name="Nowell W R."/>
        </authorList>
    </citation>
    <scope>NUCLEOTIDE SEQUENCE</scope>
</reference>
<dbReference type="InterPro" id="IPR000008">
    <property type="entry name" value="C2_dom"/>
</dbReference>
<dbReference type="PANTHER" id="PTHR10336:SF6">
    <property type="entry name" value="1-PHOSPHATIDYLINOSITOL 4,5-BISPHOSPHATE PHOSPHODIESTERASE EPSILON-1"/>
    <property type="match status" value="1"/>
</dbReference>
<dbReference type="SUPFAM" id="SSF49562">
    <property type="entry name" value="C2 domain (Calcium/lipid-binding domain, CaLB)"/>
    <property type="match status" value="1"/>
</dbReference>
<gene>
    <name evidence="2" type="ORF">OKA104_LOCUS51507</name>
</gene>
<name>A0A820PIN2_9BILA</name>
<dbReference type="InterPro" id="IPR001192">
    <property type="entry name" value="PI-PLC_fam"/>
</dbReference>
<evidence type="ECO:0000313" key="3">
    <source>
        <dbReference type="Proteomes" id="UP000663881"/>
    </source>
</evidence>
<proteinExistence type="predicted"/>
<feature type="non-terminal residue" evidence="2">
    <location>
        <position position="108"/>
    </location>
</feature>
<dbReference type="SMART" id="SM00239">
    <property type="entry name" value="C2"/>
    <property type="match status" value="1"/>
</dbReference>
<dbReference type="CDD" id="cd00275">
    <property type="entry name" value="C2_PLC_like"/>
    <property type="match status" value="1"/>
</dbReference>
<dbReference type="Proteomes" id="UP000663881">
    <property type="component" value="Unassembled WGS sequence"/>
</dbReference>
<protein>
    <recommendedName>
        <fullName evidence="1">C2 domain-containing protein</fullName>
    </recommendedName>
</protein>
<dbReference type="GO" id="GO:0048015">
    <property type="term" value="P:phosphatidylinositol-mediated signaling"/>
    <property type="evidence" value="ECO:0007669"/>
    <property type="project" value="TreeGrafter"/>
</dbReference>
<dbReference type="GO" id="GO:0051209">
    <property type="term" value="P:release of sequestered calcium ion into cytosol"/>
    <property type="evidence" value="ECO:0007669"/>
    <property type="project" value="TreeGrafter"/>
</dbReference>
<dbReference type="GO" id="GO:0007265">
    <property type="term" value="P:Ras protein signal transduction"/>
    <property type="evidence" value="ECO:0007669"/>
    <property type="project" value="TreeGrafter"/>
</dbReference>
<comment type="caution">
    <text evidence="2">The sequence shown here is derived from an EMBL/GenBank/DDBJ whole genome shotgun (WGS) entry which is preliminary data.</text>
</comment>
<dbReference type="AlphaFoldDB" id="A0A820PIN2"/>
<dbReference type="Pfam" id="PF00168">
    <property type="entry name" value="C2"/>
    <property type="match status" value="1"/>
</dbReference>
<feature type="non-terminal residue" evidence="2">
    <location>
        <position position="1"/>
    </location>
</feature>
<dbReference type="GO" id="GO:0007186">
    <property type="term" value="P:G protein-coupled receptor signaling pathway"/>
    <property type="evidence" value="ECO:0007669"/>
    <property type="project" value="TreeGrafter"/>
</dbReference>